<evidence type="ECO:0000313" key="2">
    <source>
        <dbReference type="Proteomes" id="UP001497525"/>
    </source>
</evidence>
<reference evidence="1" key="1">
    <citation type="submission" date="2024-06" db="EMBL/GenBank/DDBJ databases">
        <authorList>
            <person name="Liu X."/>
            <person name="Lenzi L."/>
            <person name="Haldenby T S."/>
            <person name="Uol C."/>
        </authorList>
    </citation>
    <scope>NUCLEOTIDE SEQUENCE</scope>
</reference>
<evidence type="ECO:0000313" key="1">
    <source>
        <dbReference type="EMBL" id="CAL5129557.1"/>
    </source>
</evidence>
<organism evidence="1 2">
    <name type="scientific">Calicophoron daubneyi</name>
    <name type="common">Rumen fluke</name>
    <name type="synonym">Paramphistomum daubneyi</name>
    <dbReference type="NCBI Taxonomy" id="300641"/>
    <lineage>
        <taxon>Eukaryota</taxon>
        <taxon>Metazoa</taxon>
        <taxon>Spiralia</taxon>
        <taxon>Lophotrochozoa</taxon>
        <taxon>Platyhelminthes</taxon>
        <taxon>Trematoda</taxon>
        <taxon>Digenea</taxon>
        <taxon>Plagiorchiida</taxon>
        <taxon>Pronocephalata</taxon>
        <taxon>Paramphistomoidea</taxon>
        <taxon>Paramphistomidae</taxon>
        <taxon>Calicophoron</taxon>
    </lineage>
</organism>
<comment type="caution">
    <text evidence="1">The sequence shown here is derived from an EMBL/GenBank/DDBJ whole genome shotgun (WGS) entry which is preliminary data.</text>
</comment>
<name>A0AAV2T0C4_CALDB</name>
<protein>
    <submittedName>
        <fullName evidence="1">Uncharacterized protein</fullName>
    </submittedName>
</protein>
<accession>A0AAV2T0C4</accession>
<sequence>MDEQTRDVILEFITRLLESADTVIEKIPVNEETKRIVTELIDLSKNSRYLHNDLFGQGGGKIIDIGDAASREQCYEPIAHQLLWAS</sequence>
<dbReference type="EMBL" id="CAXLJL010000002">
    <property type="protein sequence ID" value="CAL5129557.1"/>
    <property type="molecule type" value="Genomic_DNA"/>
</dbReference>
<proteinExistence type="predicted"/>
<gene>
    <name evidence="1" type="ORF">CDAUBV1_LOCUS602</name>
</gene>
<dbReference type="AlphaFoldDB" id="A0AAV2T0C4"/>
<dbReference type="Proteomes" id="UP001497525">
    <property type="component" value="Unassembled WGS sequence"/>
</dbReference>